<comment type="caution">
    <text evidence="2">The sequence shown here is derived from an EMBL/GenBank/DDBJ whole genome shotgun (WGS) entry which is preliminary data.</text>
</comment>
<accession>A0ABS7TD19</accession>
<protein>
    <recommendedName>
        <fullName evidence="1">DUF8198 domain-containing protein</fullName>
    </recommendedName>
</protein>
<feature type="domain" description="DUF8198" evidence="1">
    <location>
        <begin position="26"/>
        <end position="235"/>
    </location>
</feature>
<name>A0ABS7TD19_9GAMM</name>
<keyword evidence="3" id="KW-1185">Reference proteome</keyword>
<evidence type="ECO:0000313" key="2">
    <source>
        <dbReference type="EMBL" id="MBZ4185702.1"/>
    </source>
</evidence>
<dbReference type="Proteomes" id="UP001430290">
    <property type="component" value="Unassembled WGS sequence"/>
</dbReference>
<proteinExistence type="predicted"/>
<dbReference type="InterPro" id="IPR058511">
    <property type="entry name" value="DUF8198"/>
</dbReference>
<gene>
    <name evidence="2" type="ORF">K7B09_05090</name>
</gene>
<reference evidence="2" key="1">
    <citation type="submission" date="2021-09" db="EMBL/GenBank/DDBJ databases">
        <authorList>
            <person name="Wu T."/>
            <person name="Guo S.Z."/>
        </authorList>
    </citation>
    <scope>NUCLEOTIDE SEQUENCE</scope>
    <source>
        <strain evidence="2">RSS-23</strain>
    </source>
</reference>
<dbReference type="EMBL" id="JAIQDJ010000001">
    <property type="protein sequence ID" value="MBZ4185702.1"/>
    <property type="molecule type" value="Genomic_DNA"/>
</dbReference>
<sequence length="237" mass="26233">MSMRPDLQARLARQLQIHQRLFDPIHEPRNRLHWLKPLQQWQAQRLQRSFARFLHDPKRHAAANFFLTDVYGERDFSQRDADIAKVIPKMQRLLPIELLVTIADGIELAALSHALDLHMAAALQGIATVGAPLDTNDYSQAYRAVGHRRLRAHQIALISGVGQGLAAALATPGVGMLLRVSSLPARAAGLGELQSFLERGFAAFAALGDARAFLMDIQYSETRVMQQLFAGAGDPFA</sequence>
<dbReference type="InterPro" id="IPR058063">
    <property type="entry name" value="FFLEE_fam"/>
</dbReference>
<organism evidence="2 3">
    <name type="scientific">Thermomonas beijingensis</name>
    <dbReference type="NCBI Taxonomy" id="2872701"/>
    <lineage>
        <taxon>Bacteria</taxon>
        <taxon>Pseudomonadati</taxon>
        <taxon>Pseudomonadota</taxon>
        <taxon>Gammaproteobacteria</taxon>
        <taxon>Lysobacterales</taxon>
        <taxon>Lysobacteraceae</taxon>
        <taxon>Thermomonas</taxon>
    </lineage>
</organism>
<evidence type="ECO:0000313" key="3">
    <source>
        <dbReference type="Proteomes" id="UP001430290"/>
    </source>
</evidence>
<dbReference type="RefSeq" id="WP_223627401.1">
    <property type="nucleotide sequence ID" value="NZ_JAIQDJ010000001.1"/>
</dbReference>
<dbReference type="NCBIfam" id="NF047641">
    <property type="entry name" value="FFLEE_fam"/>
    <property type="match status" value="1"/>
</dbReference>
<dbReference type="Pfam" id="PF26621">
    <property type="entry name" value="DUF8198"/>
    <property type="match status" value="1"/>
</dbReference>
<evidence type="ECO:0000259" key="1">
    <source>
        <dbReference type="Pfam" id="PF26621"/>
    </source>
</evidence>